<dbReference type="InterPro" id="IPR023214">
    <property type="entry name" value="HAD_sf"/>
</dbReference>
<dbReference type="Pfam" id="PF00122">
    <property type="entry name" value="E1-E2_ATPase"/>
    <property type="match status" value="1"/>
</dbReference>
<dbReference type="GO" id="GO:0043682">
    <property type="term" value="F:P-type divalent copper transporter activity"/>
    <property type="evidence" value="ECO:0007669"/>
    <property type="project" value="TreeGrafter"/>
</dbReference>
<gene>
    <name evidence="12" type="ORF">I312_06302</name>
</gene>
<dbReference type="PROSITE" id="PS00154">
    <property type="entry name" value="ATPASE_E1_E2"/>
    <property type="match status" value="1"/>
</dbReference>
<comment type="subcellular location">
    <subcellularLocation>
        <location evidence="1">Membrane</location>
        <topology evidence="1">Multi-pass membrane protein</topology>
    </subcellularLocation>
</comment>
<evidence type="ECO:0000256" key="5">
    <source>
        <dbReference type="ARBA" id="ARBA00022741"/>
    </source>
</evidence>
<dbReference type="FunFam" id="3.30.70.100:FF:000001">
    <property type="entry name" value="ATPase copper transporting beta"/>
    <property type="match status" value="1"/>
</dbReference>
<feature type="transmembrane region" description="Helical" evidence="10">
    <location>
        <begin position="423"/>
        <end position="442"/>
    </location>
</feature>
<dbReference type="SFLD" id="SFLDF00027">
    <property type="entry name" value="p-type_atpase"/>
    <property type="match status" value="1"/>
</dbReference>
<dbReference type="Pfam" id="PF00403">
    <property type="entry name" value="HMA"/>
    <property type="match status" value="1"/>
</dbReference>
<dbReference type="HOGENOM" id="CLU_001771_0_2_1"/>
<dbReference type="GO" id="GO:0005524">
    <property type="term" value="F:ATP binding"/>
    <property type="evidence" value="ECO:0007669"/>
    <property type="project" value="UniProtKB-UniRule"/>
</dbReference>
<dbReference type="GO" id="GO:0005507">
    <property type="term" value="F:copper ion binding"/>
    <property type="evidence" value="ECO:0007669"/>
    <property type="project" value="TreeGrafter"/>
</dbReference>
<evidence type="ECO:0000256" key="8">
    <source>
        <dbReference type="ARBA" id="ARBA00022989"/>
    </source>
</evidence>
<dbReference type="InterPro" id="IPR008250">
    <property type="entry name" value="ATPase_P-typ_transduc_dom_A_sf"/>
</dbReference>
<keyword evidence="3 10" id="KW-0812">Transmembrane</keyword>
<dbReference type="PANTHER" id="PTHR43520:SF32">
    <property type="entry name" value="COPPER RESISTANCE P-TYPE ATPASE (EUROFUNG)"/>
    <property type="match status" value="1"/>
</dbReference>
<feature type="transmembrane region" description="Helical" evidence="10">
    <location>
        <begin position="454"/>
        <end position="473"/>
    </location>
</feature>
<reference evidence="12" key="1">
    <citation type="submission" date="2015-01" db="EMBL/GenBank/DDBJ databases">
        <title>The Genome Sequence of Cryptococcus gattii CA1280.</title>
        <authorList>
            <consortium name="The Broad Institute Genomics Platform"/>
            <person name="Cuomo C."/>
            <person name="Litvintseva A."/>
            <person name="Chen Y."/>
            <person name="Heitman J."/>
            <person name="Sun S."/>
            <person name="Springer D."/>
            <person name="Dromer F."/>
            <person name="Young S."/>
            <person name="Zeng Q."/>
            <person name="Gargeya S."/>
            <person name="Abouelleil A."/>
            <person name="Alvarado L."/>
            <person name="Chapman S.B."/>
            <person name="Gainer-Dewar J."/>
            <person name="Goldberg J."/>
            <person name="Griggs A."/>
            <person name="Gujja S."/>
            <person name="Hansen M."/>
            <person name="Howarth C."/>
            <person name="Imamovic A."/>
            <person name="Larimer J."/>
            <person name="Murphy C."/>
            <person name="Naylor J."/>
            <person name="Pearson M."/>
            <person name="Priest M."/>
            <person name="Roberts A."/>
            <person name="Saif S."/>
            <person name="Shea T."/>
            <person name="Sykes S."/>
            <person name="Wortman J."/>
            <person name="Nusbaum C."/>
            <person name="Birren B."/>
        </authorList>
    </citation>
    <scope>NUCLEOTIDE SEQUENCE [LARGE SCALE GENOMIC DNA]</scope>
    <source>
        <strain evidence="12">CA1280</strain>
    </source>
</reference>
<feature type="transmembrane region" description="Helical" evidence="10">
    <location>
        <begin position="635"/>
        <end position="655"/>
    </location>
</feature>
<dbReference type="GO" id="GO:0055070">
    <property type="term" value="P:copper ion homeostasis"/>
    <property type="evidence" value="ECO:0007669"/>
    <property type="project" value="TreeGrafter"/>
</dbReference>
<accession>A0A0D0TDN6</accession>
<feature type="transmembrane region" description="Helical" evidence="10">
    <location>
        <begin position="675"/>
        <end position="698"/>
    </location>
</feature>
<dbReference type="SUPFAM" id="SSF55008">
    <property type="entry name" value="HMA, heavy metal-associated domain"/>
    <property type="match status" value="3"/>
</dbReference>
<dbReference type="InterPro" id="IPR036412">
    <property type="entry name" value="HAD-like_sf"/>
</dbReference>
<comment type="similarity">
    <text evidence="2 10">Belongs to the cation transport ATPase (P-type) (TC 3.A.3) family. Type IB subfamily.</text>
</comment>
<dbReference type="PANTHER" id="PTHR43520">
    <property type="entry name" value="ATP7, ISOFORM B"/>
    <property type="match status" value="1"/>
</dbReference>
<dbReference type="InterPro" id="IPR023298">
    <property type="entry name" value="ATPase_P-typ_TM_dom_sf"/>
</dbReference>
<evidence type="ECO:0000256" key="3">
    <source>
        <dbReference type="ARBA" id="ARBA00022692"/>
    </source>
</evidence>
<dbReference type="SUPFAM" id="SSF56784">
    <property type="entry name" value="HAD-like"/>
    <property type="match status" value="1"/>
</dbReference>
<dbReference type="NCBIfam" id="TIGR01494">
    <property type="entry name" value="ATPase_P-type"/>
    <property type="match status" value="1"/>
</dbReference>
<dbReference type="InterPro" id="IPR001757">
    <property type="entry name" value="P_typ_ATPase"/>
</dbReference>
<feature type="transmembrane region" description="Helical" evidence="10">
    <location>
        <begin position="1059"/>
        <end position="1080"/>
    </location>
</feature>
<evidence type="ECO:0000313" key="12">
    <source>
        <dbReference type="EMBL" id="KIR44452.1"/>
    </source>
</evidence>
<dbReference type="OrthoDB" id="432719at2759"/>
<keyword evidence="9 10" id="KW-0472">Membrane</keyword>
<evidence type="ECO:0000256" key="6">
    <source>
        <dbReference type="ARBA" id="ARBA00022840"/>
    </source>
</evidence>
<dbReference type="Gene3D" id="3.40.1110.10">
    <property type="entry name" value="Calcium-transporting ATPase, cytoplasmic domain N"/>
    <property type="match status" value="1"/>
</dbReference>
<evidence type="ECO:0000256" key="4">
    <source>
        <dbReference type="ARBA" id="ARBA00022723"/>
    </source>
</evidence>
<sequence length="1084" mass="116857">MLPTTANNSPPLSTMTFFIKNAHCRSCIAAITAFLAPFPEIQRLSISLLDSRATFSVDTNLASVRRRQPMTVESVVTEVKRTLLDGGGFLLFEEDNGSQQDDRSSWFSEAYWEGEEKMPRQEEKIQQEHLKHCTACRGTTIGSTGITETAAPSSSSAGLVRTTLSISGMTCASCSTALINGLTTMAGVKEVSIDLLGNSGTVIHNDTCTVPSLIATIEDIGYSAEVATTELLIASPADQHKRPVSIHVAGIFCPACPEKLNAYLSTLPLMSYTPLSTYTHTTTVVYSPGIINIRRILEGLSQVSPEYYPSVIKSQSLAEKGQKIQQREVRVLQWHFVITFLFAIPTFIIRDIMTPVWGAANKGTIALWPLATVVQFGAGRLFYERAFSSIRPFFRRLFSSTSRHASPSRMTWRSFLSFGNMDLLVVLSTTTSYFASIAMLILDVHSSPDVASVGTYFDSGVFLIMFILMGRCLEAYAKSRTTDAVSLLGSLRPETALLIDNVPSLPASISRSEQRNLEFPKTDIPKTGTPSTIPVPVDHLEIGDHIVVPPGSLPPTDGIIIAGHTTFDEASLTGEAKPVVKAPGDEVFTGTINKSGAITIRVTSLGRETMLEKIISAVSDASARKAPIEKLAERLTGVFVPMIVYLSLFVVAIWLSLALTGKLQSIEHDRPGGKVFFALEFAIATLVVACPCGIGLAVPCANAVGNGIAAKAGILAAGGGEAFLGATQIGIIAIDKTGTLTVGKSQVRDESWSDHVIDREILKQAIAAVEGQSTHPLALGLVEFLGSAKTVDIVNTEEIGGRGIKATLKTKNGTVDVPFDILIGSLQLMGDYDVEVSVTEREKILSWQRQAKSVVLVAVRFSGVRDYMASGMFSLSDPPRSDALRVVSDIKKRGIDVEMVTGDNEITAQAVAMELNISPDCVHAGVGPEGKAEVIRQLQARMRKPHKNQIVRWWRELRSDKTKQREVVMFVGDGINDSVALAAADVSVAMGHGSQSTLASADFVLLNSTLGNLLGLMQISRKVYNRQRLNLLWAIIFNIVCLPFAAGLFYPAGGIRLSPVWSAALMACSSVSVVLSSLALKWGL</sequence>
<dbReference type="InterPro" id="IPR059000">
    <property type="entry name" value="ATPase_P-type_domA"/>
</dbReference>
<feature type="transmembrane region" description="Helical" evidence="10">
    <location>
        <begin position="1031"/>
        <end position="1053"/>
    </location>
</feature>
<keyword evidence="8 10" id="KW-1133">Transmembrane helix</keyword>
<dbReference type="InterPro" id="IPR018303">
    <property type="entry name" value="ATPase_P-typ_P_site"/>
</dbReference>
<dbReference type="Pfam" id="PF00702">
    <property type="entry name" value="Hydrolase"/>
    <property type="match status" value="1"/>
</dbReference>
<dbReference type="NCBIfam" id="TIGR01525">
    <property type="entry name" value="ATPase-IB_hvy"/>
    <property type="match status" value="1"/>
</dbReference>
<feature type="domain" description="HMA" evidence="11">
    <location>
        <begin position="160"/>
        <end position="225"/>
    </location>
</feature>
<evidence type="ECO:0000256" key="1">
    <source>
        <dbReference type="ARBA" id="ARBA00004141"/>
    </source>
</evidence>
<evidence type="ECO:0000256" key="10">
    <source>
        <dbReference type="RuleBase" id="RU362081"/>
    </source>
</evidence>
<keyword evidence="6 10" id="KW-0067">ATP-binding</keyword>
<evidence type="ECO:0000259" key="11">
    <source>
        <dbReference type="PROSITE" id="PS50846"/>
    </source>
</evidence>
<organism evidence="12">
    <name type="scientific">Cryptococcus bacillisporus CA1280</name>
    <dbReference type="NCBI Taxonomy" id="1296109"/>
    <lineage>
        <taxon>Eukaryota</taxon>
        <taxon>Fungi</taxon>
        <taxon>Dikarya</taxon>
        <taxon>Basidiomycota</taxon>
        <taxon>Agaricomycotina</taxon>
        <taxon>Tremellomycetes</taxon>
        <taxon>Tremellales</taxon>
        <taxon>Cryptococcaceae</taxon>
        <taxon>Cryptococcus</taxon>
        <taxon>Cryptococcus gattii species complex</taxon>
    </lineage>
</organism>
<keyword evidence="5 10" id="KW-0547">Nucleotide-binding</keyword>
<dbReference type="SUPFAM" id="SSF81665">
    <property type="entry name" value="Calcium ATPase, transmembrane domain M"/>
    <property type="match status" value="1"/>
</dbReference>
<dbReference type="InterPro" id="IPR006121">
    <property type="entry name" value="HMA_dom"/>
</dbReference>
<dbReference type="GO" id="GO:0016887">
    <property type="term" value="F:ATP hydrolysis activity"/>
    <property type="evidence" value="ECO:0007669"/>
    <property type="project" value="InterPro"/>
</dbReference>
<dbReference type="PRINTS" id="PR00119">
    <property type="entry name" value="CATATPASE"/>
</dbReference>
<dbReference type="AlphaFoldDB" id="A0A0D0TDN6"/>
<dbReference type="InterPro" id="IPR044492">
    <property type="entry name" value="P_typ_ATPase_HD_dom"/>
</dbReference>
<feature type="transmembrane region" description="Helical" evidence="10">
    <location>
        <begin position="365"/>
        <end position="383"/>
    </location>
</feature>
<dbReference type="InterPro" id="IPR027256">
    <property type="entry name" value="P-typ_ATPase_IB"/>
</dbReference>
<dbReference type="InterPro" id="IPR017969">
    <property type="entry name" value="Heavy-metal-associated_CS"/>
</dbReference>
<dbReference type="SFLD" id="SFLDG00002">
    <property type="entry name" value="C1.7:_P-type_atpase_like"/>
    <property type="match status" value="1"/>
</dbReference>
<keyword evidence="4 10" id="KW-0479">Metal-binding</keyword>
<evidence type="ECO:0000256" key="7">
    <source>
        <dbReference type="ARBA" id="ARBA00022967"/>
    </source>
</evidence>
<dbReference type="PROSITE" id="PS01229">
    <property type="entry name" value="COF_2"/>
    <property type="match status" value="1"/>
</dbReference>
<dbReference type="PROSITE" id="PS50846">
    <property type="entry name" value="HMA_2"/>
    <property type="match status" value="1"/>
</dbReference>
<protein>
    <recommendedName>
        <fullName evidence="11">HMA domain-containing protein</fullName>
    </recommendedName>
</protein>
<dbReference type="PROSITE" id="PS01047">
    <property type="entry name" value="HMA_1"/>
    <property type="match status" value="2"/>
</dbReference>
<dbReference type="GO" id="GO:0016020">
    <property type="term" value="C:membrane"/>
    <property type="evidence" value="ECO:0007669"/>
    <property type="project" value="UniProtKB-SubCell"/>
</dbReference>
<name>A0A0D0TDN6_CRYGA</name>
<dbReference type="InterPro" id="IPR023299">
    <property type="entry name" value="ATPase_P-typ_cyto_dom_N"/>
</dbReference>
<dbReference type="SUPFAM" id="SSF81653">
    <property type="entry name" value="Calcium ATPase, transduction domain A"/>
    <property type="match status" value="1"/>
</dbReference>
<evidence type="ECO:0000256" key="2">
    <source>
        <dbReference type="ARBA" id="ARBA00006024"/>
    </source>
</evidence>
<dbReference type="SFLD" id="SFLDS00003">
    <property type="entry name" value="Haloacid_Dehalogenase"/>
    <property type="match status" value="1"/>
</dbReference>
<dbReference type="CDD" id="cd00371">
    <property type="entry name" value="HMA"/>
    <property type="match status" value="1"/>
</dbReference>
<dbReference type="InterPro" id="IPR036163">
    <property type="entry name" value="HMA_dom_sf"/>
</dbReference>
<dbReference type="Gene3D" id="3.30.70.100">
    <property type="match status" value="2"/>
</dbReference>
<keyword evidence="7" id="KW-1278">Translocase</keyword>
<dbReference type="Gene3D" id="3.40.50.1000">
    <property type="entry name" value="HAD superfamily/HAD-like"/>
    <property type="match status" value="1"/>
</dbReference>
<evidence type="ECO:0000256" key="9">
    <source>
        <dbReference type="ARBA" id="ARBA00023136"/>
    </source>
</evidence>
<dbReference type="EMBL" id="KN847999">
    <property type="protein sequence ID" value="KIR44452.1"/>
    <property type="molecule type" value="Genomic_DNA"/>
</dbReference>
<feature type="transmembrane region" description="Helical" evidence="10">
    <location>
        <begin position="332"/>
        <end position="353"/>
    </location>
</feature>
<dbReference type="Gene3D" id="2.70.150.10">
    <property type="entry name" value="Calcium-transporting ATPase, cytoplasmic transduction domain A"/>
    <property type="match status" value="1"/>
</dbReference>
<proteinExistence type="inferred from homology"/>